<dbReference type="Proteomes" id="UP000011713">
    <property type="component" value="Unassembled WGS sequence"/>
</dbReference>
<dbReference type="EMBL" id="JH598109">
    <property type="status" value="NOT_ANNOTATED_CDS"/>
    <property type="molecule type" value="Genomic_DNA"/>
</dbReference>
<name>M4C1Y7_HYAAE</name>
<sequence>MDATEFDELRRKMQMQTASRRYRKRKKVSCKQRSPRRASISARENGAAVKCLFIATAYLMLGLSLNIHQEANSCGLRIIDLSYADIRQCRRPRARSYSESQ</sequence>
<dbReference type="EnsemblProtists" id="HpaT813102">
    <property type="protein sequence ID" value="HpaP813102"/>
    <property type="gene ID" value="HpaG813102"/>
</dbReference>
<accession>M4C1Y7</accession>
<dbReference type="InParanoid" id="M4C1Y7"/>
<dbReference type="VEuPathDB" id="FungiDB:HpaG813102"/>
<dbReference type="HOGENOM" id="CLU_2297081_0_0_1"/>
<dbReference type="AlphaFoldDB" id="M4C1Y7"/>
<keyword evidence="3" id="KW-1185">Reference proteome</keyword>
<protein>
    <submittedName>
        <fullName evidence="2">Uncharacterized protein</fullName>
    </submittedName>
</protein>
<organism evidence="2 3">
    <name type="scientific">Hyaloperonospora arabidopsidis (strain Emoy2)</name>
    <name type="common">Downy mildew agent</name>
    <name type="synonym">Peronospora arabidopsidis</name>
    <dbReference type="NCBI Taxonomy" id="559515"/>
    <lineage>
        <taxon>Eukaryota</taxon>
        <taxon>Sar</taxon>
        <taxon>Stramenopiles</taxon>
        <taxon>Oomycota</taxon>
        <taxon>Peronosporomycetes</taxon>
        <taxon>Peronosporales</taxon>
        <taxon>Peronosporaceae</taxon>
        <taxon>Hyaloperonospora</taxon>
    </lineage>
</organism>
<evidence type="ECO:0000313" key="3">
    <source>
        <dbReference type="Proteomes" id="UP000011713"/>
    </source>
</evidence>
<feature type="region of interest" description="Disordered" evidence="1">
    <location>
        <begin position="1"/>
        <end position="43"/>
    </location>
</feature>
<feature type="compositionally biased region" description="Basic residues" evidence="1">
    <location>
        <begin position="20"/>
        <end position="36"/>
    </location>
</feature>
<reference evidence="2" key="2">
    <citation type="submission" date="2015-06" db="UniProtKB">
        <authorList>
            <consortium name="EnsemblProtists"/>
        </authorList>
    </citation>
    <scope>IDENTIFICATION</scope>
    <source>
        <strain evidence="2">Emoy2</strain>
    </source>
</reference>
<evidence type="ECO:0000256" key="1">
    <source>
        <dbReference type="SAM" id="MobiDB-lite"/>
    </source>
</evidence>
<reference evidence="3" key="1">
    <citation type="journal article" date="2010" name="Science">
        <title>Signatures of adaptation to obligate biotrophy in the Hyaloperonospora arabidopsidis genome.</title>
        <authorList>
            <person name="Baxter L."/>
            <person name="Tripathy S."/>
            <person name="Ishaque N."/>
            <person name="Boot N."/>
            <person name="Cabral A."/>
            <person name="Kemen E."/>
            <person name="Thines M."/>
            <person name="Ah-Fong A."/>
            <person name="Anderson R."/>
            <person name="Badejoko W."/>
            <person name="Bittner-Eddy P."/>
            <person name="Boore J.L."/>
            <person name="Chibucos M.C."/>
            <person name="Coates M."/>
            <person name="Dehal P."/>
            <person name="Delehaunty K."/>
            <person name="Dong S."/>
            <person name="Downton P."/>
            <person name="Dumas B."/>
            <person name="Fabro G."/>
            <person name="Fronick C."/>
            <person name="Fuerstenberg S.I."/>
            <person name="Fulton L."/>
            <person name="Gaulin E."/>
            <person name="Govers F."/>
            <person name="Hughes L."/>
            <person name="Humphray S."/>
            <person name="Jiang R.H."/>
            <person name="Judelson H."/>
            <person name="Kamoun S."/>
            <person name="Kyung K."/>
            <person name="Meijer H."/>
            <person name="Minx P."/>
            <person name="Morris P."/>
            <person name="Nelson J."/>
            <person name="Phuntumart V."/>
            <person name="Qutob D."/>
            <person name="Rehmany A."/>
            <person name="Rougon-Cardoso A."/>
            <person name="Ryden P."/>
            <person name="Torto-Alalibo T."/>
            <person name="Studholme D."/>
            <person name="Wang Y."/>
            <person name="Win J."/>
            <person name="Wood J."/>
            <person name="Clifton S.W."/>
            <person name="Rogers J."/>
            <person name="Van den Ackerveken G."/>
            <person name="Jones J.D."/>
            <person name="McDowell J.M."/>
            <person name="Beynon J."/>
            <person name="Tyler B.M."/>
        </authorList>
    </citation>
    <scope>NUCLEOTIDE SEQUENCE [LARGE SCALE GENOMIC DNA]</scope>
    <source>
        <strain evidence="3">Emoy2</strain>
    </source>
</reference>
<proteinExistence type="predicted"/>
<evidence type="ECO:0000313" key="2">
    <source>
        <dbReference type="EnsemblProtists" id="HpaP813102"/>
    </source>
</evidence>